<evidence type="ECO:0000313" key="2">
    <source>
        <dbReference type="Proteomes" id="UP000887560"/>
    </source>
</evidence>
<accession>A0A915NR79</accession>
<reference evidence="3" key="1">
    <citation type="submission" date="2022-11" db="UniProtKB">
        <authorList>
            <consortium name="WormBaseParasite"/>
        </authorList>
    </citation>
    <scope>IDENTIFICATION</scope>
</reference>
<feature type="chain" id="PRO_5037541510" evidence="1">
    <location>
        <begin position="19"/>
        <end position="188"/>
    </location>
</feature>
<dbReference type="Proteomes" id="UP000887560">
    <property type="component" value="Unplaced"/>
</dbReference>
<sequence length="188" mass="21625">MLMKIAFINLIFVYFVLNQFYFSIDSVEDWYAYCDEAEATTTKFFKAGCSEPTTELAHRCCYNIAYPDKKLPKSQKYDPCERNSCDFCGCIKNSFKNDFSQCPIQFLIILVVSAEKAMREKPIIDAHLRGCVENQLIKLGDCCFGHYSFNRPPYTAAQLNANFCPCIKKAFPHKYQGCEANIYNTFSC</sequence>
<organism evidence="2 3">
    <name type="scientific">Meloidogyne floridensis</name>
    <dbReference type="NCBI Taxonomy" id="298350"/>
    <lineage>
        <taxon>Eukaryota</taxon>
        <taxon>Metazoa</taxon>
        <taxon>Ecdysozoa</taxon>
        <taxon>Nematoda</taxon>
        <taxon>Chromadorea</taxon>
        <taxon>Rhabditida</taxon>
        <taxon>Tylenchina</taxon>
        <taxon>Tylenchomorpha</taxon>
        <taxon>Tylenchoidea</taxon>
        <taxon>Meloidogynidae</taxon>
        <taxon>Meloidogyninae</taxon>
        <taxon>Meloidogyne</taxon>
    </lineage>
</organism>
<dbReference type="WBParaSite" id="scf7180000421132.g6363">
    <property type="protein sequence ID" value="scf7180000421132.g6363"/>
    <property type="gene ID" value="scf7180000421132.g6363"/>
</dbReference>
<proteinExistence type="predicted"/>
<keyword evidence="1" id="KW-0732">Signal</keyword>
<keyword evidence="2" id="KW-1185">Reference proteome</keyword>
<protein>
    <submittedName>
        <fullName evidence="3">Uncharacterized protein</fullName>
    </submittedName>
</protein>
<evidence type="ECO:0000313" key="3">
    <source>
        <dbReference type="WBParaSite" id="scf7180000421132.g6363"/>
    </source>
</evidence>
<feature type="signal peptide" evidence="1">
    <location>
        <begin position="1"/>
        <end position="18"/>
    </location>
</feature>
<evidence type="ECO:0000256" key="1">
    <source>
        <dbReference type="SAM" id="SignalP"/>
    </source>
</evidence>
<dbReference type="AlphaFoldDB" id="A0A915NR79"/>
<name>A0A915NR79_9BILA</name>